<feature type="chain" id="PRO_5007526666" description="Chitin-binding type-2 domain-containing protein" evidence="1">
    <location>
        <begin position="28"/>
        <end position="421"/>
    </location>
</feature>
<dbReference type="SUPFAM" id="SSF57625">
    <property type="entry name" value="Invertebrate chitin-binding proteins"/>
    <property type="match status" value="1"/>
</dbReference>
<dbReference type="InterPro" id="IPR036508">
    <property type="entry name" value="Chitin-bd_dom_sf"/>
</dbReference>
<evidence type="ECO:0000256" key="1">
    <source>
        <dbReference type="SAM" id="SignalP"/>
    </source>
</evidence>
<gene>
    <name evidence="3" type="ORF">g.53142</name>
</gene>
<dbReference type="EMBL" id="GDHC01021004">
    <property type="protein sequence ID" value="JAP97624.1"/>
    <property type="molecule type" value="Transcribed_RNA"/>
</dbReference>
<protein>
    <recommendedName>
        <fullName evidence="2">Chitin-binding type-2 domain-containing protein</fullName>
    </recommendedName>
</protein>
<organism evidence="3">
    <name type="scientific">Lygus hesperus</name>
    <name type="common">Western plant bug</name>
    <dbReference type="NCBI Taxonomy" id="30085"/>
    <lineage>
        <taxon>Eukaryota</taxon>
        <taxon>Metazoa</taxon>
        <taxon>Ecdysozoa</taxon>
        <taxon>Arthropoda</taxon>
        <taxon>Hexapoda</taxon>
        <taxon>Insecta</taxon>
        <taxon>Pterygota</taxon>
        <taxon>Neoptera</taxon>
        <taxon>Paraneoptera</taxon>
        <taxon>Hemiptera</taxon>
        <taxon>Heteroptera</taxon>
        <taxon>Panheteroptera</taxon>
        <taxon>Cimicomorpha</taxon>
        <taxon>Miridae</taxon>
        <taxon>Mirini</taxon>
        <taxon>Lygus</taxon>
    </lineage>
</organism>
<name>A0A146KPJ7_LYGHE</name>
<dbReference type="GO" id="GO:0005576">
    <property type="term" value="C:extracellular region"/>
    <property type="evidence" value="ECO:0007669"/>
    <property type="project" value="InterPro"/>
</dbReference>
<keyword evidence="1" id="KW-0732">Signal</keyword>
<proteinExistence type="predicted"/>
<dbReference type="AlphaFoldDB" id="A0A146KPJ7"/>
<reference evidence="3" key="1">
    <citation type="journal article" date="2016" name="Gigascience">
        <title>De novo construction of an expanded transcriptome assembly for the western tarnished plant bug, Lygus hesperus.</title>
        <authorList>
            <person name="Tassone E.E."/>
            <person name="Geib S.M."/>
            <person name="Hall B."/>
            <person name="Fabrick J.A."/>
            <person name="Brent C.S."/>
            <person name="Hull J.J."/>
        </authorList>
    </citation>
    <scope>NUCLEOTIDE SEQUENCE</scope>
</reference>
<sequence>MSRFTLAVSTVTILASVLTSIGYTVQGTPQFVNLAWYHPTSLMNMQIRPHPDTAYYHVPQQPMYSGPNPNVGSAMGQHQPQVNDVDTPIDEITEDEPNFMEYGRRQPFPVQCDPRKLFQRSSCLNSTWVRTCSTGGVFRDLQCPQNFNCLPSLGICVPQLMRRLQTFTCPDDSGTYPDPRNCMVYHECPQGNLTTPITTTCFWPQIYDPVTQSCQMETPERPCYKINCIGQLTVAYAGDPNIYANCSGTGTIQNLNRCEFGYGWIEQTQMCERHYCIKEGNIPADEPNQYYTCSRIFKRLIRSEIKNCSGAQNFDATLGICAPTVSSEARAPSKIVETLYHEVPDVIDLVRKVPEVDPAEIPPKRAATERPKNQEYIQSLDTNPDSNVYAMPPIGLFQDRNEYGPVLPGLPFPNNIMPIMM</sequence>
<evidence type="ECO:0000313" key="3">
    <source>
        <dbReference type="EMBL" id="JAP97624.1"/>
    </source>
</evidence>
<feature type="signal peptide" evidence="1">
    <location>
        <begin position="1"/>
        <end position="27"/>
    </location>
</feature>
<dbReference type="InterPro" id="IPR002557">
    <property type="entry name" value="Chitin-bd_dom"/>
</dbReference>
<dbReference type="SMART" id="SM00494">
    <property type="entry name" value="ChtBD2"/>
    <property type="match status" value="2"/>
</dbReference>
<evidence type="ECO:0000259" key="2">
    <source>
        <dbReference type="PROSITE" id="PS50940"/>
    </source>
</evidence>
<accession>A0A146KPJ7</accession>
<dbReference type="GO" id="GO:0008061">
    <property type="term" value="F:chitin binding"/>
    <property type="evidence" value="ECO:0007669"/>
    <property type="project" value="InterPro"/>
</dbReference>
<dbReference type="Pfam" id="PF01607">
    <property type="entry name" value="CBM_14"/>
    <property type="match status" value="1"/>
</dbReference>
<dbReference type="PROSITE" id="PS50940">
    <property type="entry name" value="CHIT_BIND_II"/>
    <property type="match status" value="1"/>
</dbReference>
<feature type="domain" description="Chitin-binding type-2" evidence="2">
    <location>
        <begin position="166"/>
        <end position="225"/>
    </location>
</feature>